<reference evidence="1" key="1">
    <citation type="submission" date="2016-07" db="EMBL/GenBank/DDBJ databases">
        <authorList>
            <person name="Bretaudeau A."/>
        </authorList>
    </citation>
    <scope>NUCLEOTIDE SEQUENCE</scope>
    <source>
        <strain evidence="1">Rice</strain>
        <tissue evidence="1">Whole body</tissue>
    </source>
</reference>
<organism evidence="1">
    <name type="scientific">Spodoptera frugiperda</name>
    <name type="common">Fall armyworm</name>
    <dbReference type="NCBI Taxonomy" id="7108"/>
    <lineage>
        <taxon>Eukaryota</taxon>
        <taxon>Metazoa</taxon>
        <taxon>Ecdysozoa</taxon>
        <taxon>Arthropoda</taxon>
        <taxon>Hexapoda</taxon>
        <taxon>Insecta</taxon>
        <taxon>Pterygota</taxon>
        <taxon>Neoptera</taxon>
        <taxon>Endopterygota</taxon>
        <taxon>Lepidoptera</taxon>
        <taxon>Glossata</taxon>
        <taxon>Ditrysia</taxon>
        <taxon>Noctuoidea</taxon>
        <taxon>Noctuidae</taxon>
        <taxon>Amphipyrinae</taxon>
        <taxon>Spodoptera</taxon>
    </lineage>
</organism>
<dbReference type="PROSITE" id="PS51257">
    <property type="entry name" value="PROKAR_LIPOPROTEIN"/>
    <property type="match status" value="1"/>
</dbReference>
<protein>
    <submittedName>
        <fullName evidence="1">SFRICE_016953</fullName>
    </submittedName>
</protein>
<accession>A0A2H1WU25</accession>
<dbReference type="AlphaFoldDB" id="A0A2H1WU25"/>
<evidence type="ECO:0000313" key="1">
    <source>
        <dbReference type="EMBL" id="SOQ56482.1"/>
    </source>
</evidence>
<proteinExistence type="predicted"/>
<dbReference type="EMBL" id="ODYU01011009">
    <property type="protein sequence ID" value="SOQ56482.1"/>
    <property type="molecule type" value="Genomic_DNA"/>
</dbReference>
<name>A0A2H1WU25_SPOFR</name>
<sequence length="153" mass="17458">MYRLHGWCSGWATGCRATASWFDSRTEQSLCDPQIVVSGLGVMCMFAKRTHDTGGNISVEQRCSTLGFPPRSQKHFAQTVNYTLNPSTFQYPSKHYSTVVSLLPSNTFLKQYWRKHWRPLQRRTNTSWPTATVRDSDATTNISFQRFAPKVAS</sequence>
<gene>
    <name evidence="1" type="ORF">SFRICE_016953</name>
</gene>